<dbReference type="AlphaFoldDB" id="A0A2S2QF63"/>
<gene>
    <name evidence="1" type="ORF">g.182214</name>
</gene>
<proteinExistence type="predicted"/>
<accession>A0A2S2QF63</accession>
<evidence type="ECO:0000313" key="1">
    <source>
        <dbReference type="EMBL" id="MBY76389.1"/>
    </source>
</evidence>
<organism evidence="1">
    <name type="scientific">Sipha flava</name>
    <name type="common">yellow sugarcane aphid</name>
    <dbReference type="NCBI Taxonomy" id="143950"/>
    <lineage>
        <taxon>Eukaryota</taxon>
        <taxon>Metazoa</taxon>
        <taxon>Ecdysozoa</taxon>
        <taxon>Arthropoda</taxon>
        <taxon>Hexapoda</taxon>
        <taxon>Insecta</taxon>
        <taxon>Pterygota</taxon>
        <taxon>Neoptera</taxon>
        <taxon>Paraneoptera</taxon>
        <taxon>Hemiptera</taxon>
        <taxon>Sternorrhyncha</taxon>
        <taxon>Aphidomorpha</taxon>
        <taxon>Aphidoidea</taxon>
        <taxon>Aphididae</taxon>
        <taxon>Sipha</taxon>
    </lineage>
</organism>
<dbReference type="EMBL" id="GGMS01007186">
    <property type="protein sequence ID" value="MBY76389.1"/>
    <property type="molecule type" value="Transcribed_RNA"/>
</dbReference>
<reference evidence="1" key="1">
    <citation type="submission" date="2018-04" db="EMBL/GenBank/DDBJ databases">
        <title>Transcriptome assembly of Sipha flava.</title>
        <authorList>
            <person name="Scully E.D."/>
            <person name="Geib S.M."/>
            <person name="Palmer N.A."/>
            <person name="Koch K."/>
            <person name="Bradshaw J."/>
            <person name="Heng-Moss T."/>
            <person name="Sarath G."/>
        </authorList>
    </citation>
    <scope>NUCLEOTIDE SEQUENCE</scope>
</reference>
<name>A0A2S2QF63_9HEMI</name>
<sequence length="114" mass="13573">MDNTGILDLRGCCENVCVMTCERRVYVTLFYNEHSIYLFVVTTRCKKAVVFRFRPLRLLYRLLYVQARLVIYTYYVHAIKANFQSDSYNTHIVYINSNSYIVTNYTPTCINIQR</sequence>
<protein>
    <submittedName>
        <fullName evidence="1">Uncharacterized protein</fullName>
    </submittedName>
</protein>